<evidence type="ECO:0000259" key="6">
    <source>
        <dbReference type="PROSITE" id="PS50893"/>
    </source>
</evidence>
<dbReference type="InterPro" id="IPR050763">
    <property type="entry name" value="ABC_transporter_ATP-binding"/>
</dbReference>
<keyword evidence="5 7" id="KW-0067">ATP-binding</keyword>
<dbReference type="Gene3D" id="3.40.50.300">
    <property type="entry name" value="P-loop containing nucleotide triphosphate hydrolases"/>
    <property type="match status" value="1"/>
</dbReference>
<evidence type="ECO:0000256" key="1">
    <source>
        <dbReference type="ARBA" id="ARBA00005417"/>
    </source>
</evidence>
<evidence type="ECO:0000256" key="4">
    <source>
        <dbReference type="ARBA" id="ARBA00022741"/>
    </source>
</evidence>
<accession>A0A7C3GW27</accession>
<comment type="caution">
    <text evidence="7">The sequence shown here is derived from an EMBL/GenBank/DDBJ whole genome shotgun (WGS) entry which is preliminary data.</text>
</comment>
<dbReference type="Pfam" id="PF00005">
    <property type="entry name" value="ABC_tran"/>
    <property type="match status" value="1"/>
</dbReference>
<name>A0A7C3GW27_9BACT</name>
<dbReference type="InterPro" id="IPR003593">
    <property type="entry name" value="AAA+_ATPase"/>
</dbReference>
<dbReference type="Proteomes" id="UP000886043">
    <property type="component" value="Unassembled WGS sequence"/>
</dbReference>
<dbReference type="InterPro" id="IPR017871">
    <property type="entry name" value="ABC_transporter-like_CS"/>
</dbReference>
<dbReference type="EMBL" id="DRMH01000125">
    <property type="protein sequence ID" value="HFC98584.1"/>
    <property type="molecule type" value="Genomic_DNA"/>
</dbReference>
<proteinExistence type="inferred from homology"/>
<dbReference type="PANTHER" id="PTHR42711:SF5">
    <property type="entry name" value="ABC TRANSPORTER ATP-BINDING PROTEIN NATA"/>
    <property type="match status" value="1"/>
</dbReference>
<dbReference type="PROSITE" id="PS00211">
    <property type="entry name" value="ABC_TRANSPORTER_1"/>
    <property type="match status" value="1"/>
</dbReference>
<evidence type="ECO:0000313" key="7">
    <source>
        <dbReference type="EMBL" id="HFC98584.1"/>
    </source>
</evidence>
<feature type="domain" description="ABC transporter" evidence="6">
    <location>
        <begin position="5"/>
        <end position="234"/>
    </location>
</feature>
<gene>
    <name evidence="7" type="ORF">ENJ40_09065</name>
</gene>
<dbReference type="InterPro" id="IPR027417">
    <property type="entry name" value="P-loop_NTPase"/>
</dbReference>
<keyword evidence="3" id="KW-0536">Nodulation</keyword>
<dbReference type="PANTHER" id="PTHR42711">
    <property type="entry name" value="ABC TRANSPORTER ATP-BINDING PROTEIN"/>
    <property type="match status" value="1"/>
</dbReference>
<dbReference type="PROSITE" id="PS50893">
    <property type="entry name" value="ABC_TRANSPORTER_2"/>
    <property type="match status" value="1"/>
</dbReference>
<dbReference type="GO" id="GO:0005524">
    <property type="term" value="F:ATP binding"/>
    <property type="evidence" value="ECO:0007669"/>
    <property type="project" value="UniProtKB-KW"/>
</dbReference>
<protein>
    <submittedName>
        <fullName evidence="7">ABC transporter ATP-binding protein</fullName>
    </submittedName>
</protein>
<evidence type="ECO:0000256" key="5">
    <source>
        <dbReference type="ARBA" id="ARBA00022840"/>
    </source>
</evidence>
<sequence length="244" mass="27717">MEEVLRVRDLVKEFEGKRVLSGISFILRRGEFLGIIGPNGAGKTTLLNCLLGLVTPSQGEIRFFGLDLTTHRTEILARLNFASNYVGLPLSLTVMENLLVYGLLYGVRNIKPRAERLLRLLGLWEMRQEKTRHLSSGQMMRLCLAKALINDPEILLLDEPTAGLDPEMAERVRRLIKEYQKERGLAIIFTSHNLYEMEDLSDRVILLHEGRILAEGPPEVLCRRFGAEDLEEVFFRALAEAEDA</sequence>
<keyword evidence="4" id="KW-0547">Nucleotide-binding</keyword>
<dbReference type="GO" id="GO:0016887">
    <property type="term" value="F:ATP hydrolysis activity"/>
    <property type="evidence" value="ECO:0007669"/>
    <property type="project" value="InterPro"/>
</dbReference>
<organism evidence="7">
    <name type="scientific">Thermosulfurimonas dismutans</name>
    <dbReference type="NCBI Taxonomy" id="999894"/>
    <lineage>
        <taxon>Bacteria</taxon>
        <taxon>Pseudomonadati</taxon>
        <taxon>Thermodesulfobacteriota</taxon>
        <taxon>Thermodesulfobacteria</taxon>
        <taxon>Thermodesulfobacteriales</taxon>
        <taxon>Thermodesulfobacteriaceae</taxon>
        <taxon>Thermosulfurimonas</taxon>
    </lineage>
</organism>
<comment type="similarity">
    <text evidence="1">Belongs to the ABC transporter superfamily.</text>
</comment>
<dbReference type="SMART" id="SM00382">
    <property type="entry name" value="AAA"/>
    <property type="match status" value="1"/>
</dbReference>
<dbReference type="SUPFAM" id="SSF52540">
    <property type="entry name" value="P-loop containing nucleoside triphosphate hydrolases"/>
    <property type="match status" value="1"/>
</dbReference>
<dbReference type="InterPro" id="IPR003439">
    <property type="entry name" value="ABC_transporter-like_ATP-bd"/>
</dbReference>
<keyword evidence="2" id="KW-0813">Transport</keyword>
<dbReference type="CDD" id="cd03230">
    <property type="entry name" value="ABC_DR_subfamily_A"/>
    <property type="match status" value="1"/>
</dbReference>
<evidence type="ECO:0000256" key="2">
    <source>
        <dbReference type="ARBA" id="ARBA00022448"/>
    </source>
</evidence>
<reference evidence="7" key="1">
    <citation type="journal article" date="2020" name="mSystems">
        <title>Genome- and Community-Level Interaction Insights into Carbon Utilization and Element Cycling Functions of Hydrothermarchaeota in Hydrothermal Sediment.</title>
        <authorList>
            <person name="Zhou Z."/>
            <person name="Liu Y."/>
            <person name="Xu W."/>
            <person name="Pan J."/>
            <person name="Luo Z.H."/>
            <person name="Li M."/>
        </authorList>
    </citation>
    <scope>NUCLEOTIDE SEQUENCE [LARGE SCALE GENOMIC DNA]</scope>
    <source>
        <strain evidence="7">HyVt-483</strain>
    </source>
</reference>
<evidence type="ECO:0000256" key="3">
    <source>
        <dbReference type="ARBA" id="ARBA00022458"/>
    </source>
</evidence>
<dbReference type="AlphaFoldDB" id="A0A7C3GW27"/>